<dbReference type="Proteomes" id="UP000245865">
    <property type="component" value="Unassembled WGS sequence"/>
</dbReference>
<comment type="caution">
    <text evidence="2">The sequence shown here is derived from an EMBL/GenBank/DDBJ whole genome shotgun (WGS) entry which is preliminary data.</text>
</comment>
<name>A0A316JJV6_9HYPH</name>
<dbReference type="InterPro" id="IPR036249">
    <property type="entry name" value="Thioredoxin-like_sf"/>
</dbReference>
<sequence>MSIPSRNRLANEPSAYLRQHADNPVHWQPWGREALDAAKESNRPVLLSIGYAACHWCHVMAHESFGDEEVAAVMNELFVNVKVDREERPDIDQIYMAALSAMGQQGGWPLTMFLRPDGKPFWGGTYFPRHARHNLPGFIDVLQAVNNLWHRDQQKINHNAQAVFNHLEGQLSAQREAGQNEITRFDRIVERINSLFDPLRGGMEGAPKFPNAPFMDALWLSWLYNGETAHRDAFLHSLKTMLQGGIYDHLGGGLCRYSTDAEWLVPHFEKMLYDNAQMIRHANWAYGETKNALFRSRIEETVDWLLSELRLPDGSFASSLDADSEGEEGKFYIWTEAEIDAALGDEAEHFKAFYGVTAQGNWEGSNILNRLHAPDQPAEFSPAIMNAKARLLDLRNTRIRPARDDKALTDWNALAIRALAEAGRSLARPGWIDQARAAYRSIRTTLRDGQLAHCRMGEHLLYPALSTDYAAMINAALSLHEATSDRSFIDDAIAYKKALDASHRDAAGNYRLSALHADDVILHSYGDYDEAIPSATSQIMEALTRLFLATGDMALYRETEKLIEQALGRALAQQYGQIGILNAARFAAEPLSLVIATQGKDEELVSMANRKPDPRRFDRIIPLETGATIQLPTGGSAQAQHPTAWLCKGQVCLPPVENAQALEILLAG</sequence>
<evidence type="ECO:0000313" key="2">
    <source>
        <dbReference type="EMBL" id="PWL19563.1"/>
    </source>
</evidence>
<dbReference type="InterPro" id="IPR024705">
    <property type="entry name" value="Ssp411"/>
</dbReference>
<organism evidence="2 3">
    <name type="scientific">Falsochrobactrum shanghaiense</name>
    <dbReference type="NCBI Taxonomy" id="2201899"/>
    <lineage>
        <taxon>Bacteria</taxon>
        <taxon>Pseudomonadati</taxon>
        <taxon>Pseudomonadota</taxon>
        <taxon>Alphaproteobacteria</taxon>
        <taxon>Hyphomicrobiales</taxon>
        <taxon>Brucellaceae</taxon>
        <taxon>Falsochrobactrum</taxon>
    </lineage>
</organism>
<dbReference type="GO" id="GO:0005975">
    <property type="term" value="P:carbohydrate metabolic process"/>
    <property type="evidence" value="ECO:0007669"/>
    <property type="project" value="InterPro"/>
</dbReference>
<keyword evidence="3" id="KW-1185">Reference proteome</keyword>
<dbReference type="PANTHER" id="PTHR42899:SF1">
    <property type="entry name" value="SPERMATOGENESIS-ASSOCIATED PROTEIN 20"/>
    <property type="match status" value="1"/>
</dbReference>
<dbReference type="RefSeq" id="WP_109704953.1">
    <property type="nucleotide sequence ID" value="NZ_QGDB01000001.1"/>
</dbReference>
<dbReference type="PANTHER" id="PTHR42899">
    <property type="entry name" value="SPERMATOGENESIS-ASSOCIATED PROTEIN 20"/>
    <property type="match status" value="1"/>
</dbReference>
<evidence type="ECO:0000259" key="1">
    <source>
        <dbReference type="Pfam" id="PF03190"/>
    </source>
</evidence>
<evidence type="ECO:0000313" key="3">
    <source>
        <dbReference type="Proteomes" id="UP000245865"/>
    </source>
</evidence>
<reference evidence="2 3" key="1">
    <citation type="submission" date="2018-05" db="EMBL/GenBank/DDBJ databases">
        <title>Comparative genomic sequence analysis between strain HN4 and CCM 8460T (Falsochrobactrum ovis) will provide more evidence to prove that HN4 is a new species of Falsochrobactrum.</title>
        <authorList>
            <person name="Lyu W."/>
            <person name="Sun L."/>
            <person name="Yao L."/>
        </authorList>
    </citation>
    <scope>NUCLEOTIDE SEQUENCE [LARGE SCALE GENOMIC DNA]</scope>
    <source>
        <strain evidence="2 3">HN4</strain>
    </source>
</reference>
<proteinExistence type="predicted"/>
<dbReference type="SUPFAM" id="SSF52833">
    <property type="entry name" value="Thioredoxin-like"/>
    <property type="match status" value="1"/>
</dbReference>
<dbReference type="OrthoDB" id="9762614at2"/>
<protein>
    <submittedName>
        <fullName evidence="2">Thioredoxin domain-containing protein</fullName>
    </submittedName>
</protein>
<dbReference type="EMBL" id="QGDB01000001">
    <property type="protein sequence ID" value="PWL19563.1"/>
    <property type="molecule type" value="Genomic_DNA"/>
</dbReference>
<dbReference type="SUPFAM" id="SSF48208">
    <property type="entry name" value="Six-hairpin glycosidases"/>
    <property type="match status" value="1"/>
</dbReference>
<dbReference type="InterPro" id="IPR008928">
    <property type="entry name" value="6-hairpin_glycosidase_sf"/>
</dbReference>
<dbReference type="AlphaFoldDB" id="A0A316JJV6"/>
<dbReference type="PIRSF" id="PIRSF006402">
    <property type="entry name" value="UCP006402_thioredoxin"/>
    <property type="match status" value="1"/>
</dbReference>
<dbReference type="Pfam" id="PF03190">
    <property type="entry name" value="Thioredox_DsbH"/>
    <property type="match status" value="1"/>
</dbReference>
<dbReference type="InterPro" id="IPR004879">
    <property type="entry name" value="Ssp411-like_TRX"/>
</dbReference>
<gene>
    <name evidence="2" type="ORF">DKP76_03205</name>
</gene>
<dbReference type="Gene3D" id="3.40.30.10">
    <property type="entry name" value="Glutaredoxin"/>
    <property type="match status" value="1"/>
</dbReference>
<feature type="domain" description="Spermatogenesis-associated protein 20-like TRX" evidence="1">
    <location>
        <begin position="7"/>
        <end position="167"/>
    </location>
</feature>
<dbReference type="CDD" id="cd02955">
    <property type="entry name" value="SSP411"/>
    <property type="match status" value="1"/>
</dbReference>
<accession>A0A316JJV6</accession>